<comment type="caution">
    <text evidence="1">The sequence shown here is derived from an EMBL/GenBank/DDBJ whole genome shotgun (WGS) entry which is preliminary data.</text>
</comment>
<dbReference type="AlphaFoldDB" id="A0A812N1D2"/>
<dbReference type="OrthoDB" id="440349at2759"/>
<accession>A0A812N1D2</accession>
<keyword evidence="2" id="KW-1185">Reference proteome</keyword>
<gene>
    <name evidence="1" type="ORF">SNEC2469_LOCUS7065</name>
</gene>
<sequence length="112" mass="12350">VLSKALAATELKAASAESLQLLKQLLVLDPSQRTTAEQALKHPWFSTNGEQHKVNVPSSKYRLARSASRNSEVLTPRAWSQIGEKSAKKLDLPQTFAPLERIVSEGVDEIKD</sequence>
<dbReference type="EMBL" id="CAJNJA010012118">
    <property type="protein sequence ID" value="CAE7288809.1"/>
    <property type="molecule type" value="Genomic_DNA"/>
</dbReference>
<dbReference type="InterPro" id="IPR011009">
    <property type="entry name" value="Kinase-like_dom_sf"/>
</dbReference>
<feature type="non-terminal residue" evidence="1">
    <location>
        <position position="1"/>
    </location>
</feature>
<proteinExistence type="predicted"/>
<protein>
    <submittedName>
        <fullName evidence="1">Uncharacterized protein</fullName>
    </submittedName>
</protein>
<dbReference type="Proteomes" id="UP000601435">
    <property type="component" value="Unassembled WGS sequence"/>
</dbReference>
<dbReference type="Gene3D" id="1.10.510.10">
    <property type="entry name" value="Transferase(Phosphotransferase) domain 1"/>
    <property type="match status" value="1"/>
</dbReference>
<dbReference type="SUPFAM" id="SSF56112">
    <property type="entry name" value="Protein kinase-like (PK-like)"/>
    <property type="match status" value="1"/>
</dbReference>
<reference evidence="1" key="1">
    <citation type="submission" date="2021-02" db="EMBL/GenBank/DDBJ databases">
        <authorList>
            <person name="Dougan E. K."/>
            <person name="Rhodes N."/>
            <person name="Thang M."/>
            <person name="Chan C."/>
        </authorList>
    </citation>
    <scope>NUCLEOTIDE SEQUENCE</scope>
</reference>
<name>A0A812N1D2_9DINO</name>
<evidence type="ECO:0000313" key="2">
    <source>
        <dbReference type="Proteomes" id="UP000601435"/>
    </source>
</evidence>
<evidence type="ECO:0000313" key="1">
    <source>
        <dbReference type="EMBL" id="CAE7288809.1"/>
    </source>
</evidence>
<organism evidence="1 2">
    <name type="scientific">Symbiodinium necroappetens</name>
    <dbReference type="NCBI Taxonomy" id="1628268"/>
    <lineage>
        <taxon>Eukaryota</taxon>
        <taxon>Sar</taxon>
        <taxon>Alveolata</taxon>
        <taxon>Dinophyceae</taxon>
        <taxon>Suessiales</taxon>
        <taxon>Symbiodiniaceae</taxon>
        <taxon>Symbiodinium</taxon>
    </lineage>
</organism>